<sequence>MRVTYGKKQIVGKVCSSSMVLASPVWKKFIFPPFLKLWDTESTRADKEKMYLDPKRVAEELAFLSVFPDGLPIGEELESDDMVDELDFSDDNGNALLLLLQIAHLQFRRVPDKVDFQLLHQVAVLCDLYDCVTLIEPWVESWITKAHELPMPLGSGVQDQWIFIAWVFGKEEIFGNCATTLTRVVTVDLQGGCFYENRPLDPYMPAGLLESIKRIRLSDIKCLLDIPYGQAKRIASVYNQLPPTKRYTKCTKGLKQCDAMVYGSLTLALQSLDLWPQRSPESITVATENLADLLLSKMGKIHHMEDHASCITTDTSSRVAAIMGQLRRPTLPAHREHMRIQREKLTYLAIE</sequence>
<proteinExistence type="predicted"/>
<dbReference type="OrthoDB" id="5275938at2759"/>
<reference evidence="1 2" key="1">
    <citation type="submission" date="2018-05" db="EMBL/GenBank/DDBJ databases">
        <title>Genome sequencing and assembly of the regulated plant pathogen Lachnellula willkommii and related sister species for the development of diagnostic species identification markers.</title>
        <authorList>
            <person name="Giroux E."/>
            <person name="Bilodeau G."/>
        </authorList>
    </citation>
    <scope>NUCLEOTIDE SEQUENCE [LARGE SCALE GENOMIC DNA]</scope>
    <source>
        <strain evidence="1 2">CBS 160.35</strain>
    </source>
</reference>
<keyword evidence="2" id="KW-1185">Reference proteome</keyword>
<comment type="caution">
    <text evidence="1">The sequence shown here is derived from an EMBL/GenBank/DDBJ whole genome shotgun (WGS) entry which is preliminary data.</text>
</comment>
<accession>A0A8H8UI09</accession>
<dbReference type="Proteomes" id="UP000443090">
    <property type="component" value="Unassembled WGS sequence"/>
</dbReference>
<evidence type="ECO:0000313" key="2">
    <source>
        <dbReference type="Proteomes" id="UP000443090"/>
    </source>
</evidence>
<dbReference type="EMBL" id="QGMI01000024">
    <property type="protein sequence ID" value="TVY49043.1"/>
    <property type="molecule type" value="Genomic_DNA"/>
</dbReference>
<evidence type="ECO:0008006" key="3">
    <source>
        <dbReference type="Google" id="ProtNLM"/>
    </source>
</evidence>
<gene>
    <name evidence="1" type="ORF">LOCC1_G001345</name>
</gene>
<protein>
    <recommendedName>
        <fullName evidence="3">Nuclear pore protein</fullName>
    </recommendedName>
</protein>
<evidence type="ECO:0000313" key="1">
    <source>
        <dbReference type="EMBL" id="TVY49043.1"/>
    </source>
</evidence>
<name>A0A8H8UI09_9HELO</name>
<dbReference type="AlphaFoldDB" id="A0A8H8UI09"/>
<organism evidence="1 2">
    <name type="scientific">Lachnellula occidentalis</name>
    <dbReference type="NCBI Taxonomy" id="215460"/>
    <lineage>
        <taxon>Eukaryota</taxon>
        <taxon>Fungi</taxon>
        <taxon>Dikarya</taxon>
        <taxon>Ascomycota</taxon>
        <taxon>Pezizomycotina</taxon>
        <taxon>Leotiomycetes</taxon>
        <taxon>Helotiales</taxon>
        <taxon>Lachnaceae</taxon>
        <taxon>Lachnellula</taxon>
    </lineage>
</organism>